<gene>
    <name evidence="1" type="ORF">KX928_12525</name>
</gene>
<dbReference type="RefSeq" id="WP_219502799.1">
    <property type="nucleotide sequence ID" value="NZ_JAHXDN010000003.1"/>
</dbReference>
<dbReference type="EMBL" id="JAHXDN010000003">
    <property type="protein sequence ID" value="MBW4708609.1"/>
    <property type="molecule type" value="Genomic_DNA"/>
</dbReference>
<dbReference type="Proteomes" id="UP001138661">
    <property type="component" value="Unassembled WGS sequence"/>
</dbReference>
<dbReference type="AlphaFoldDB" id="A0A9X1FVP1"/>
<keyword evidence="2" id="KW-1185">Reference proteome</keyword>
<proteinExistence type="predicted"/>
<protein>
    <submittedName>
        <fullName evidence="1">Uncharacterized protein</fullName>
    </submittedName>
</protein>
<evidence type="ECO:0000313" key="2">
    <source>
        <dbReference type="Proteomes" id="UP001138661"/>
    </source>
</evidence>
<name>A0A9X1FVP1_9RHOB</name>
<sequence length="967" mass="102787">MALDSTEIGLPQGVAVQYNADGTVLDLPSYANVTTSQLDTVTSLRSQHITVPGATTLAVQTQPAHGRISVRSDGRLVVDLTKIITVPGDEIAFDLLVDGLVQSFTCPVSQGLQLKGWAPGWHFMPPRDPDGSVRFSTAVNHTVTHIDAEGGFTKAQIEAREGISNANQSWLKNNPASVGPDVPEADGVLRYGEIPELAVDSDRGNQIWGYKKSTGPGCHWLLFKRGTTVPSGAFGSVEGFNGLNCARIGAYGTGAKPIIQFALNGGSFCVIEGLRFAEKQNVDGQRFCMYYDCEADHSTNIRGSVRITEYCTYYKVKGWDFYYRSAPTSGFWLVKATREQGVYLNNYDGVAIVDCYLGQAGWQYFYRFDGSYLGPQPPTQYSHVVYSSGDGENLYIYNSVFEQGSLTGVQARPGVTMRDSTFLCNNLGILLGGGPDSEDQEQSAGLDISVPIPGAQLGNFSYAENPMFLGAGQKEQDRASFETARAINLSGNKVGIRGMIVADATEGNDGVRAHGVATEGEDIVINALASLESNDSEIAVVNWLNVPDKNVSVSQAIKDGTTLDAYAQLVLSDGTADRFDLFDYLRAADNPVAEVALMRDWVRTRLNKPLPTSPARTCLFSPPNELDTPGINWGVANDWSGGILPGKVAGDSVDLDNHRVSSSETPENPIETVDIGTDGDFTQFGGQLEVNQNILGGGFFRVGNFRGGAAEVVQHGGSFDPDLEVYAGRFRNDGALTFGGNVTVFDRGELLLGVDTSSAALATGRKFEVHGFESRVGFDGAAGGIASLTLAPGSTTAFRSTCVVAINGMGVKTAGQFKYGEVVTGETSGFTGIVARDVFTANQACTLYLRDVTGIPIDNENVIGVARLGRATTDPIIIGQINGTATFGMGTVGEMRSGLFEADPNVDSRVTLGGALEIDALGLEAGPYTLFSVDLLAGSYDSVSIVNGLGNDTVAQVGNDLRLTLAA</sequence>
<comment type="caution">
    <text evidence="1">The sequence shown here is derived from an EMBL/GenBank/DDBJ whole genome shotgun (WGS) entry which is preliminary data.</text>
</comment>
<evidence type="ECO:0000313" key="1">
    <source>
        <dbReference type="EMBL" id="MBW4708609.1"/>
    </source>
</evidence>
<organism evidence="1 2">
    <name type="scientific">Roseobacter insulae</name>
    <dbReference type="NCBI Taxonomy" id="2859783"/>
    <lineage>
        <taxon>Bacteria</taxon>
        <taxon>Pseudomonadati</taxon>
        <taxon>Pseudomonadota</taxon>
        <taxon>Alphaproteobacteria</taxon>
        <taxon>Rhodobacterales</taxon>
        <taxon>Roseobacteraceae</taxon>
        <taxon>Roseobacter</taxon>
    </lineage>
</organism>
<reference evidence="1" key="1">
    <citation type="submission" date="2021-07" db="EMBL/GenBank/DDBJ databases">
        <title>Roseobacter insulae sp. nov., isolated from a tidal flat.</title>
        <authorList>
            <person name="Park S."/>
            <person name="Yoon J.-H."/>
        </authorList>
    </citation>
    <scope>NUCLEOTIDE SEQUENCE</scope>
    <source>
        <strain evidence="1">YSTF-M11</strain>
    </source>
</reference>
<accession>A0A9X1FVP1</accession>